<proteinExistence type="predicted"/>
<dbReference type="PANTHER" id="PTHR10621:SF38">
    <property type="entry name" value="UBIQUITIN DOMAIN-CONTAINING PROTEIN 7SL RNA1-RELATED"/>
    <property type="match status" value="1"/>
</dbReference>
<evidence type="ECO:0000259" key="1">
    <source>
        <dbReference type="PROSITE" id="PS50053"/>
    </source>
</evidence>
<dbReference type="CDD" id="cd17039">
    <property type="entry name" value="Ubl_ubiquitin_like"/>
    <property type="match status" value="1"/>
</dbReference>
<name>A0A9Q1KGJ9_9CARY</name>
<dbReference type="Proteomes" id="UP001153076">
    <property type="component" value="Unassembled WGS sequence"/>
</dbReference>
<evidence type="ECO:0000313" key="2">
    <source>
        <dbReference type="EMBL" id="KAJ8442973.1"/>
    </source>
</evidence>
<dbReference type="GO" id="GO:0043130">
    <property type="term" value="F:ubiquitin binding"/>
    <property type="evidence" value="ECO:0007669"/>
    <property type="project" value="TreeGrafter"/>
</dbReference>
<dbReference type="OrthoDB" id="756206at2759"/>
<dbReference type="SUPFAM" id="SSF54236">
    <property type="entry name" value="Ubiquitin-like"/>
    <property type="match status" value="2"/>
</dbReference>
<keyword evidence="3" id="KW-1185">Reference proteome</keyword>
<dbReference type="GO" id="GO:0005654">
    <property type="term" value="C:nucleoplasm"/>
    <property type="evidence" value="ECO:0007669"/>
    <property type="project" value="TreeGrafter"/>
</dbReference>
<dbReference type="GO" id="GO:0031593">
    <property type="term" value="F:polyubiquitin modification-dependent protein binding"/>
    <property type="evidence" value="ECO:0007669"/>
    <property type="project" value="TreeGrafter"/>
</dbReference>
<dbReference type="PANTHER" id="PTHR10621">
    <property type="entry name" value="UV EXCISION REPAIR PROTEIN RAD23"/>
    <property type="match status" value="1"/>
</dbReference>
<feature type="domain" description="Ubiquitin-like" evidence="1">
    <location>
        <begin position="98"/>
        <end position="179"/>
    </location>
</feature>
<gene>
    <name evidence="2" type="ORF">Cgig2_019546</name>
</gene>
<dbReference type="Gene3D" id="3.10.20.90">
    <property type="entry name" value="Phosphatidylinositol 3-kinase Catalytic Subunit, Chain A, domain 1"/>
    <property type="match status" value="2"/>
</dbReference>
<evidence type="ECO:0000313" key="3">
    <source>
        <dbReference type="Proteomes" id="UP001153076"/>
    </source>
</evidence>
<dbReference type="GO" id="GO:0043161">
    <property type="term" value="P:proteasome-mediated ubiquitin-dependent protein catabolic process"/>
    <property type="evidence" value="ECO:0007669"/>
    <property type="project" value="TreeGrafter"/>
</dbReference>
<accession>A0A9Q1KGJ9</accession>
<dbReference type="GO" id="GO:0070628">
    <property type="term" value="F:proteasome binding"/>
    <property type="evidence" value="ECO:0007669"/>
    <property type="project" value="TreeGrafter"/>
</dbReference>
<dbReference type="InterPro" id="IPR000626">
    <property type="entry name" value="Ubiquitin-like_dom"/>
</dbReference>
<dbReference type="PROSITE" id="PS50053">
    <property type="entry name" value="UBIQUITIN_2"/>
    <property type="match status" value="2"/>
</dbReference>
<dbReference type="SMART" id="SM00213">
    <property type="entry name" value="UBQ"/>
    <property type="match status" value="2"/>
</dbReference>
<dbReference type="InterPro" id="IPR029071">
    <property type="entry name" value="Ubiquitin-like_domsf"/>
</dbReference>
<dbReference type="AlphaFoldDB" id="A0A9Q1KGJ9"/>
<comment type="caution">
    <text evidence="2">The sequence shown here is derived from an EMBL/GenBank/DDBJ whole genome shotgun (WGS) entry which is preliminary data.</text>
</comment>
<dbReference type="EMBL" id="JAKOGI010000131">
    <property type="protein sequence ID" value="KAJ8442973.1"/>
    <property type="molecule type" value="Genomic_DNA"/>
</dbReference>
<sequence length="292" mass="33124">MASSSSSSPTMDVKIETEDQNTFTLRIGQNDTVYAVKARICKTTGTPVFHQILRFNGRTLDNSFYIHTYEITHNSRLSLCIQDPLADLGGFPAPPIKAELLLNVAKHPEPFLNLSVYISETVLQLKQKVLQHCQGLPPPDRLGVYMYGKRHELQDAKCLSDYGLSSGSKLDVFIKPPPGPLPPPTRKKGNIQVLTPCGKLLYLQVKPRRKVRVLRAELERLQMLEQFELPPDYFFVHNFNVLDETMSFLGNFVEKDDEIEIVGGSIHFLIENLRKTDEIHIFTCRFSPLLEA</sequence>
<dbReference type="GO" id="GO:0005829">
    <property type="term" value="C:cytosol"/>
    <property type="evidence" value="ECO:0007669"/>
    <property type="project" value="TreeGrafter"/>
</dbReference>
<feature type="domain" description="Ubiquitin-like" evidence="1">
    <location>
        <begin position="11"/>
        <end position="79"/>
    </location>
</feature>
<reference evidence="2" key="1">
    <citation type="submission" date="2022-04" db="EMBL/GenBank/DDBJ databases">
        <title>Carnegiea gigantea Genome sequencing and assembly v2.</title>
        <authorList>
            <person name="Copetti D."/>
            <person name="Sanderson M.J."/>
            <person name="Burquez A."/>
            <person name="Wojciechowski M.F."/>
        </authorList>
    </citation>
    <scope>NUCLEOTIDE SEQUENCE</scope>
    <source>
        <strain evidence="2">SGP5-SGP5p</strain>
        <tissue evidence="2">Aerial part</tissue>
    </source>
</reference>
<dbReference type="Pfam" id="PF00240">
    <property type="entry name" value="ubiquitin"/>
    <property type="match status" value="2"/>
</dbReference>
<organism evidence="2 3">
    <name type="scientific">Carnegiea gigantea</name>
    <dbReference type="NCBI Taxonomy" id="171969"/>
    <lineage>
        <taxon>Eukaryota</taxon>
        <taxon>Viridiplantae</taxon>
        <taxon>Streptophyta</taxon>
        <taxon>Embryophyta</taxon>
        <taxon>Tracheophyta</taxon>
        <taxon>Spermatophyta</taxon>
        <taxon>Magnoliopsida</taxon>
        <taxon>eudicotyledons</taxon>
        <taxon>Gunneridae</taxon>
        <taxon>Pentapetalae</taxon>
        <taxon>Caryophyllales</taxon>
        <taxon>Cactineae</taxon>
        <taxon>Cactaceae</taxon>
        <taxon>Cactoideae</taxon>
        <taxon>Echinocereeae</taxon>
        <taxon>Carnegiea</taxon>
    </lineage>
</organism>
<protein>
    <recommendedName>
        <fullName evidence="1">Ubiquitin-like domain-containing protein</fullName>
    </recommendedName>
</protein>